<evidence type="ECO:0000256" key="1">
    <source>
        <dbReference type="SAM" id="SignalP"/>
    </source>
</evidence>
<dbReference type="Pfam" id="PF12514">
    <property type="entry name" value="DUF3718"/>
    <property type="match status" value="1"/>
</dbReference>
<proteinExistence type="predicted"/>
<dbReference type="AlphaFoldDB" id="A0AAW7Z384"/>
<sequence>MMNTFTKTLATITLSLSTIGMANAADSLFAADDSVSSKLCVVAAQGSKIQLHKSIKDSGLSKSYIAENVTCNDQNILAFVQDYAEDPDKMNNVLTNGKFNTNVEIIDLAAANTKK</sequence>
<dbReference type="InterPro" id="IPR022193">
    <property type="entry name" value="DUF3718"/>
</dbReference>
<evidence type="ECO:0000313" key="2">
    <source>
        <dbReference type="EMBL" id="MDO6577919.1"/>
    </source>
</evidence>
<gene>
    <name evidence="2" type="ORF">Q4527_10975</name>
</gene>
<reference evidence="2" key="1">
    <citation type="submission" date="2023-07" db="EMBL/GenBank/DDBJ databases">
        <title>Genome content predicts the carbon catabolic preferences of heterotrophic bacteria.</title>
        <authorList>
            <person name="Gralka M."/>
        </authorList>
    </citation>
    <scope>NUCLEOTIDE SEQUENCE</scope>
    <source>
        <strain evidence="2">F2M12</strain>
    </source>
</reference>
<comment type="caution">
    <text evidence="2">The sequence shown here is derived from an EMBL/GenBank/DDBJ whole genome shotgun (WGS) entry which is preliminary data.</text>
</comment>
<dbReference type="Proteomes" id="UP001170717">
    <property type="component" value="Unassembled WGS sequence"/>
</dbReference>
<feature type="chain" id="PRO_5043656150" evidence="1">
    <location>
        <begin position="25"/>
        <end position="115"/>
    </location>
</feature>
<name>A0AAW7Z384_9ALTE</name>
<evidence type="ECO:0000313" key="3">
    <source>
        <dbReference type="Proteomes" id="UP001170717"/>
    </source>
</evidence>
<dbReference type="RefSeq" id="WP_231518136.1">
    <property type="nucleotide sequence ID" value="NZ_CANLMS010000001.1"/>
</dbReference>
<accession>A0AAW7Z384</accession>
<organism evidence="2 3">
    <name type="scientific">Alteromonas stellipolaris</name>
    <dbReference type="NCBI Taxonomy" id="233316"/>
    <lineage>
        <taxon>Bacteria</taxon>
        <taxon>Pseudomonadati</taxon>
        <taxon>Pseudomonadota</taxon>
        <taxon>Gammaproteobacteria</taxon>
        <taxon>Alteromonadales</taxon>
        <taxon>Alteromonadaceae</taxon>
        <taxon>Alteromonas/Salinimonas group</taxon>
        <taxon>Alteromonas</taxon>
    </lineage>
</organism>
<feature type="signal peptide" evidence="1">
    <location>
        <begin position="1"/>
        <end position="24"/>
    </location>
</feature>
<dbReference type="EMBL" id="JAUOQI010000006">
    <property type="protein sequence ID" value="MDO6577919.1"/>
    <property type="molecule type" value="Genomic_DNA"/>
</dbReference>
<keyword evidence="1" id="KW-0732">Signal</keyword>
<protein>
    <submittedName>
        <fullName evidence="2">DUF3718 domain-containing protein</fullName>
    </submittedName>
</protein>
<dbReference type="GeneID" id="83259106"/>